<proteinExistence type="predicted"/>
<sequence length="621" mass="66933">MKKIILAIFTIIIALAIFGCGKVQQASGGGGGGGSSGGDRGGNTAQTFSIKGNIAGSGSIGTAALSTMAASDMQITLFNFNTGEQQGTYNFGANTSYRIDGLPLGTVFVVVVERGDTRMKNLAWGTNADKGQTKQTDLTPTSTATVEVVSKNAAARAMLAAFGADADIDEAVQTVQDKVNDIYDSNPNDLPTTNTTVDESAKLDAIEAAAIHTYTLTVGISPNIAVSDGVSVNRIPSANAYLKDTRVKLSLLGSGGWTGKSPVWSGIGSSIYDTTDTAHIVMDNNKFVTANVTRQGVLEIPDVLLFSNSEVAGYFSVLPNPNNKTFYSLTDGGGKNFKIWRYFYDEGQIVELTVHGQAGVGYDLGVWENPPPDHDWPGEEDEEDISWNEIYDGNVVTLTMAYPQAILNFEDFRVLGAIPSSTKTLDGNSDDWSGGYAVLFDDTAPLLNRDRNPNAEYAGQPGLKIKLVKIARDTDYLYFLWEQDAGFSAEVSHNYTIGIRPYPYHGIGERTVMLQLWRYDSALVDNPDYPWLSGGDNNGDGFHSQIFYSASAGHPIDTTDTTGIVAGNFYEARVTISVVKAEFPSFSGNEWTIKPQIWRILSPSGKWRGGAADLVRTRVTF</sequence>
<evidence type="ECO:0000313" key="2">
    <source>
        <dbReference type="Proteomes" id="UP000275925"/>
    </source>
</evidence>
<dbReference type="AlphaFoldDB" id="A0A388TFB5"/>
<protein>
    <submittedName>
        <fullName evidence="1">Uncharacterized protein</fullName>
    </submittedName>
</protein>
<keyword evidence="2" id="KW-1185">Reference proteome</keyword>
<gene>
    <name evidence="1" type="ORF">NO2_0380</name>
</gene>
<name>A0A388TFB5_9BACT</name>
<dbReference type="Proteomes" id="UP000275925">
    <property type="component" value="Unassembled WGS sequence"/>
</dbReference>
<organism evidence="1 2">
    <name type="scientific">Candidatus Termititenax persephonae</name>
    <dbReference type="NCBI Taxonomy" id="2218525"/>
    <lineage>
        <taxon>Bacteria</taxon>
        <taxon>Bacillati</taxon>
        <taxon>Candidatus Margulisiibacteriota</taxon>
        <taxon>Candidatus Termititenacia</taxon>
        <taxon>Candidatus Termititenacales</taxon>
        <taxon>Candidatus Termititenacaceae</taxon>
        <taxon>Candidatus Termititenax</taxon>
    </lineage>
</organism>
<accession>A0A388TFB5</accession>
<comment type="caution">
    <text evidence="1">The sequence shown here is derived from an EMBL/GenBank/DDBJ whole genome shotgun (WGS) entry which is preliminary data.</text>
</comment>
<dbReference type="PROSITE" id="PS51257">
    <property type="entry name" value="PROKAR_LIPOPROTEIN"/>
    <property type="match status" value="1"/>
</dbReference>
<dbReference type="EMBL" id="BGZO01000007">
    <property type="protein sequence ID" value="GBR75734.1"/>
    <property type="molecule type" value="Genomic_DNA"/>
</dbReference>
<evidence type="ECO:0000313" key="1">
    <source>
        <dbReference type="EMBL" id="GBR75734.1"/>
    </source>
</evidence>
<reference evidence="1 2" key="1">
    <citation type="journal article" date="2019" name="ISME J.">
        <title>Genome analyses of uncultured TG2/ZB3 bacteria in 'Margulisbacteria' specifically attached to ectosymbiotic spirochetes of protists in the termite gut.</title>
        <authorList>
            <person name="Utami Y.D."/>
            <person name="Kuwahara H."/>
            <person name="Igai K."/>
            <person name="Murakami T."/>
            <person name="Sugaya K."/>
            <person name="Morikawa T."/>
            <person name="Nagura Y."/>
            <person name="Yuki M."/>
            <person name="Deevong P."/>
            <person name="Inoue T."/>
            <person name="Kihara K."/>
            <person name="Lo N."/>
            <person name="Yamada A."/>
            <person name="Ohkuma M."/>
            <person name="Hongoh Y."/>
        </authorList>
    </citation>
    <scope>NUCLEOTIDE SEQUENCE [LARGE SCALE GENOMIC DNA]</scope>
    <source>
        <strain evidence="1">NkOx7-02</strain>
    </source>
</reference>